<evidence type="ECO:0000256" key="9">
    <source>
        <dbReference type="SAM" id="MobiDB-lite"/>
    </source>
</evidence>
<reference evidence="11" key="2">
    <citation type="submission" date="2020-09" db="EMBL/GenBank/DDBJ databases">
        <authorList>
            <person name="Sun Q."/>
            <person name="Ohkuma M."/>
        </authorList>
    </citation>
    <scope>NUCLEOTIDE SEQUENCE</scope>
    <source>
        <strain evidence="11">JCM 5069</strain>
    </source>
</reference>
<keyword evidence="2 8" id="KW-0813">Transport</keyword>
<evidence type="ECO:0000256" key="7">
    <source>
        <dbReference type="ARBA" id="ARBA00023014"/>
    </source>
</evidence>
<evidence type="ECO:0000256" key="4">
    <source>
        <dbReference type="ARBA" id="ARBA00022723"/>
    </source>
</evidence>
<evidence type="ECO:0000256" key="6">
    <source>
        <dbReference type="ARBA" id="ARBA00023004"/>
    </source>
</evidence>
<evidence type="ECO:0000256" key="1">
    <source>
        <dbReference type="ARBA" id="ARBA00001966"/>
    </source>
</evidence>
<comment type="function">
    <text evidence="8">Ferredoxins are iron-sulfur proteins that transfer electrons in a wide variety of metabolic reactions.</text>
</comment>
<feature type="domain" description="4Fe-4S ferredoxin-type" evidence="10">
    <location>
        <begin position="39"/>
        <end position="68"/>
    </location>
</feature>
<evidence type="ECO:0000256" key="5">
    <source>
        <dbReference type="ARBA" id="ARBA00022982"/>
    </source>
</evidence>
<dbReference type="GO" id="GO:0051538">
    <property type="term" value="F:3 iron, 4 sulfur cluster binding"/>
    <property type="evidence" value="ECO:0007669"/>
    <property type="project" value="UniProtKB-UniRule"/>
</dbReference>
<keyword evidence="8" id="KW-0003">3Fe-4S</keyword>
<dbReference type="Gene3D" id="3.30.70.20">
    <property type="match status" value="1"/>
</dbReference>
<reference evidence="11" key="1">
    <citation type="journal article" date="2014" name="Int. J. Syst. Evol. Microbiol.">
        <title>Complete genome sequence of Corynebacterium casei LMG S-19264T (=DSM 44701T), isolated from a smear-ripened cheese.</title>
        <authorList>
            <consortium name="US DOE Joint Genome Institute (JGI-PGF)"/>
            <person name="Walter F."/>
            <person name="Albersmeier A."/>
            <person name="Kalinowski J."/>
            <person name="Ruckert C."/>
        </authorList>
    </citation>
    <scope>NUCLEOTIDE SEQUENCE</scope>
    <source>
        <strain evidence="11">JCM 5069</strain>
    </source>
</reference>
<keyword evidence="7 8" id="KW-0411">Iron-sulfur</keyword>
<comment type="cofactor">
    <cofactor evidence="1 8">
        <name>[4Fe-4S] cluster</name>
        <dbReference type="ChEBI" id="CHEBI:49883"/>
    </cofactor>
</comment>
<keyword evidence="3 8" id="KW-0004">4Fe-4S</keyword>
<keyword evidence="5 8" id="KW-0249">Electron transport</keyword>
<proteinExistence type="predicted"/>
<comment type="cofactor">
    <cofactor evidence="8">
        <name>[3Fe-4S] cluster</name>
        <dbReference type="ChEBI" id="CHEBI:21137"/>
    </cofactor>
    <text evidence="8">Binds 1 [3Fe-4S] cluster.</text>
</comment>
<organism evidence="11 12">
    <name type="scientific">Streptomyces sulfonofaciens</name>
    <dbReference type="NCBI Taxonomy" id="68272"/>
    <lineage>
        <taxon>Bacteria</taxon>
        <taxon>Bacillati</taxon>
        <taxon>Actinomycetota</taxon>
        <taxon>Actinomycetes</taxon>
        <taxon>Kitasatosporales</taxon>
        <taxon>Streptomycetaceae</taxon>
        <taxon>Streptomyces</taxon>
    </lineage>
</organism>
<protein>
    <recommendedName>
        <fullName evidence="8">Ferredoxin</fullName>
    </recommendedName>
</protein>
<keyword evidence="4 8" id="KW-0479">Metal-binding</keyword>
<keyword evidence="6 8" id="KW-0408">Iron</keyword>
<dbReference type="SUPFAM" id="SSF54862">
    <property type="entry name" value="4Fe-4S ferredoxins"/>
    <property type="match status" value="1"/>
</dbReference>
<dbReference type="PRINTS" id="PR00354">
    <property type="entry name" value="7FE8SFRDOXIN"/>
</dbReference>
<dbReference type="InterPro" id="IPR017896">
    <property type="entry name" value="4Fe4S_Fe-S-bd"/>
</dbReference>
<dbReference type="GO" id="GO:0051539">
    <property type="term" value="F:4 iron, 4 sulfur cluster binding"/>
    <property type="evidence" value="ECO:0007669"/>
    <property type="project" value="UniProtKB-UniRule"/>
</dbReference>
<dbReference type="Proteomes" id="UP000603708">
    <property type="component" value="Unassembled WGS sequence"/>
</dbReference>
<dbReference type="PANTHER" id="PTHR42859">
    <property type="entry name" value="OXIDOREDUCTASE"/>
    <property type="match status" value="1"/>
</dbReference>
<evidence type="ECO:0000256" key="8">
    <source>
        <dbReference type="RuleBase" id="RU365098"/>
    </source>
</evidence>
<dbReference type="InterPro" id="IPR050294">
    <property type="entry name" value="RnfB_subfamily"/>
</dbReference>
<evidence type="ECO:0000256" key="2">
    <source>
        <dbReference type="ARBA" id="ARBA00022448"/>
    </source>
</evidence>
<dbReference type="AlphaFoldDB" id="A0A919LCU1"/>
<gene>
    <name evidence="11" type="ORF">GCM10018793_69830</name>
</gene>
<dbReference type="PROSITE" id="PS00198">
    <property type="entry name" value="4FE4S_FER_1"/>
    <property type="match status" value="1"/>
</dbReference>
<accession>A0A919LCU1</accession>
<evidence type="ECO:0000259" key="10">
    <source>
        <dbReference type="PROSITE" id="PS51379"/>
    </source>
</evidence>
<dbReference type="Pfam" id="PF12838">
    <property type="entry name" value="Fer4_7"/>
    <property type="match status" value="1"/>
</dbReference>
<evidence type="ECO:0000313" key="12">
    <source>
        <dbReference type="Proteomes" id="UP000603708"/>
    </source>
</evidence>
<dbReference type="PROSITE" id="PS51379">
    <property type="entry name" value="4FE4S_FER_2"/>
    <property type="match status" value="2"/>
</dbReference>
<dbReference type="GO" id="GO:0046872">
    <property type="term" value="F:metal ion binding"/>
    <property type="evidence" value="ECO:0007669"/>
    <property type="project" value="UniProtKB-UniRule"/>
</dbReference>
<dbReference type="PANTHER" id="PTHR42859:SF2">
    <property type="entry name" value="FERREDOXIN"/>
    <property type="match status" value="1"/>
</dbReference>
<comment type="caution">
    <text evidence="11">The sequence shown here is derived from an EMBL/GenBank/DDBJ whole genome shotgun (WGS) entry which is preliminary data.</text>
</comment>
<keyword evidence="12" id="KW-1185">Reference proteome</keyword>
<dbReference type="InterPro" id="IPR017900">
    <property type="entry name" value="4Fe4S_Fe_S_CS"/>
</dbReference>
<name>A0A919LCU1_9ACTN</name>
<feature type="region of interest" description="Disordered" evidence="9">
    <location>
        <begin position="65"/>
        <end position="89"/>
    </location>
</feature>
<dbReference type="GO" id="GO:0009055">
    <property type="term" value="F:electron transfer activity"/>
    <property type="evidence" value="ECO:0007669"/>
    <property type="project" value="UniProtKB-UniRule"/>
</dbReference>
<sequence>MTYVITEACAGNKDTACWEACPVDAIHPGPDDADFAAHDRLHIDPTECIDCGACEPVCPVEAIYPEDDVPEESRGSTTASREVPLPRPA</sequence>
<evidence type="ECO:0000313" key="11">
    <source>
        <dbReference type="EMBL" id="GHH88796.1"/>
    </source>
</evidence>
<feature type="domain" description="4Fe-4S ferredoxin-type" evidence="10">
    <location>
        <begin position="1"/>
        <end position="31"/>
    </location>
</feature>
<dbReference type="InterPro" id="IPR000813">
    <property type="entry name" value="7Fe_ferredoxin"/>
</dbReference>
<evidence type="ECO:0000256" key="3">
    <source>
        <dbReference type="ARBA" id="ARBA00022485"/>
    </source>
</evidence>
<dbReference type="EMBL" id="BNCD01000043">
    <property type="protein sequence ID" value="GHH88796.1"/>
    <property type="molecule type" value="Genomic_DNA"/>
</dbReference>